<dbReference type="InterPro" id="IPR027271">
    <property type="entry name" value="Acetolactate_synth/TF_NikR_C"/>
</dbReference>
<feature type="binding site" evidence="6">
    <location>
        <position position="86"/>
    </location>
    <ligand>
        <name>Ni(2+)</name>
        <dbReference type="ChEBI" id="CHEBI:49786"/>
    </ligand>
</feature>
<evidence type="ECO:0000256" key="6">
    <source>
        <dbReference type="HAMAP-Rule" id="MF_00476"/>
    </source>
</evidence>
<dbReference type="AlphaFoldDB" id="A0A1V2H215"/>
<feature type="binding site" evidence="6">
    <location>
        <position position="94"/>
    </location>
    <ligand>
        <name>Ni(2+)</name>
        <dbReference type="ChEBI" id="CHEBI:49786"/>
    </ligand>
</feature>
<feature type="binding site" evidence="6">
    <location>
        <position position="88"/>
    </location>
    <ligand>
        <name>Ni(2+)</name>
        <dbReference type="ChEBI" id="CHEBI:49786"/>
    </ligand>
</feature>
<dbReference type="InterPro" id="IPR050192">
    <property type="entry name" value="CopG/NikR_regulator"/>
</dbReference>
<evidence type="ECO:0000256" key="3">
    <source>
        <dbReference type="ARBA" id="ARBA00023015"/>
    </source>
</evidence>
<evidence type="ECO:0000256" key="5">
    <source>
        <dbReference type="ARBA" id="ARBA00023163"/>
    </source>
</evidence>
<keyword evidence="3 6" id="KW-0805">Transcription regulation</keyword>
<dbReference type="EMBL" id="MLCO01000141">
    <property type="protein sequence ID" value="ONG52309.1"/>
    <property type="molecule type" value="Genomic_DNA"/>
</dbReference>
<sequence>MQRITITLDDDLLQAVDAHGPPGGNRSETIRDLIRAGLRQAEAQRPPEGPCAAAIAYVYDHHRRDLPERLTKAFHDHHDLSVATLHVHLDHHNCLEVAVLKGQGAEIRRFAEAVTGERGVRHGSLLVVAPEGGHNHHGEEG</sequence>
<dbReference type="HAMAP" id="MF_00476">
    <property type="entry name" value="NikR"/>
    <property type="match status" value="1"/>
</dbReference>
<dbReference type="Pfam" id="PF08753">
    <property type="entry name" value="NikR_C"/>
    <property type="match status" value="1"/>
</dbReference>
<organism evidence="8 9">
    <name type="scientific">Teichococcus deserti</name>
    <dbReference type="NCBI Taxonomy" id="1817963"/>
    <lineage>
        <taxon>Bacteria</taxon>
        <taxon>Pseudomonadati</taxon>
        <taxon>Pseudomonadota</taxon>
        <taxon>Alphaproteobacteria</taxon>
        <taxon>Acetobacterales</taxon>
        <taxon>Roseomonadaceae</taxon>
        <taxon>Roseomonas</taxon>
    </lineage>
</organism>
<dbReference type="InterPro" id="IPR045865">
    <property type="entry name" value="ACT-like_dom_sf"/>
</dbReference>
<protein>
    <recommendedName>
        <fullName evidence="6">Putative nickel-responsive regulator</fullName>
    </recommendedName>
</protein>
<dbReference type="PANTHER" id="PTHR34719">
    <property type="entry name" value="NICKEL-RESPONSIVE REGULATOR"/>
    <property type="match status" value="1"/>
</dbReference>
<dbReference type="NCBIfam" id="NF002815">
    <property type="entry name" value="PRK02967.1"/>
    <property type="match status" value="1"/>
</dbReference>
<proteinExistence type="inferred from homology"/>
<dbReference type="GO" id="GO:0003700">
    <property type="term" value="F:DNA-binding transcription factor activity"/>
    <property type="evidence" value="ECO:0007669"/>
    <property type="project" value="UniProtKB-UniRule"/>
</dbReference>
<dbReference type="GO" id="GO:0016151">
    <property type="term" value="F:nickel cation binding"/>
    <property type="evidence" value="ECO:0007669"/>
    <property type="project" value="UniProtKB-UniRule"/>
</dbReference>
<dbReference type="Proteomes" id="UP000188879">
    <property type="component" value="Unassembled WGS sequence"/>
</dbReference>
<dbReference type="Gene3D" id="3.30.70.1150">
    <property type="entry name" value="ACT-like. Chain A, domain 2"/>
    <property type="match status" value="1"/>
</dbReference>
<dbReference type="InterPro" id="IPR013321">
    <property type="entry name" value="Arc_rbn_hlx_hlx"/>
</dbReference>
<comment type="similarity">
    <text evidence="6">Belongs to the transcriptional regulatory CopG/NikR family.</text>
</comment>
<name>A0A1V2H215_9PROT</name>
<dbReference type="SUPFAM" id="SSF55021">
    <property type="entry name" value="ACT-like"/>
    <property type="match status" value="1"/>
</dbReference>
<feature type="binding site" evidence="6">
    <location>
        <position position="75"/>
    </location>
    <ligand>
        <name>Ni(2+)</name>
        <dbReference type="ChEBI" id="CHEBI:49786"/>
    </ligand>
</feature>
<keyword evidence="1 6" id="KW-0533">Nickel</keyword>
<comment type="cofactor">
    <cofactor evidence="6">
        <name>Ni(2+)</name>
        <dbReference type="ChEBI" id="CHEBI:49786"/>
    </cofactor>
    <text evidence="6">Binds 1 nickel ion per subunit.</text>
</comment>
<dbReference type="NCBIfam" id="NF003381">
    <property type="entry name" value="PRK04460.1"/>
    <property type="match status" value="1"/>
</dbReference>
<evidence type="ECO:0000313" key="9">
    <source>
        <dbReference type="Proteomes" id="UP000188879"/>
    </source>
</evidence>
<dbReference type="InterPro" id="IPR010985">
    <property type="entry name" value="Ribbon_hlx_hlx"/>
</dbReference>
<comment type="function">
    <text evidence="6">Transcriptional regulator.</text>
</comment>
<keyword evidence="2 6" id="KW-0479">Metal-binding</keyword>
<dbReference type="SUPFAM" id="SSF47598">
    <property type="entry name" value="Ribbon-helix-helix"/>
    <property type="match status" value="1"/>
</dbReference>
<dbReference type="RefSeq" id="WP_076958089.1">
    <property type="nucleotide sequence ID" value="NZ_MLCO01000141.1"/>
</dbReference>
<dbReference type="CDD" id="cd22231">
    <property type="entry name" value="RHH_NikR_HicB-like"/>
    <property type="match status" value="1"/>
</dbReference>
<dbReference type="Gene3D" id="1.10.1220.10">
    <property type="entry name" value="Met repressor-like"/>
    <property type="match status" value="1"/>
</dbReference>
<dbReference type="GO" id="GO:0010045">
    <property type="term" value="P:response to nickel cation"/>
    <property type="evidence" value="ECO:0007669"/>
    <property type="project" value="InterPro"/>
</dbReference>
<evidence type="ECO:0000256" key="2">
    <source>
        <dbReference type="ARBA" id="ARBA00022723"/>
    </source>
</evidence>
<reference evidence="8 9" key="1">
    <citation type="submission" date="2016-10" db="EMBL/GenBank/DDBJ databases">
        <title>Draft Genome sequence of Roseomonas sp. strain M3.</title>
        <authorList>
            <person name="Subhash Y."/>
            <person name="Lee S."/>
        </authorList>
    </citation>
    <scope>NUCLEOTIDE SEQUENCE [LARGE SCALE GENOMIC DNA]</scope>
    <source>
        <strain evidence="8 9">M3</strain>
    </source>
</reference>
<feature type="domain" description="Transcription factor NikR nickel binding C-terminal" evidence="7">
    <location>
        <begin position="53"/>
        <end position="127"/>
    </location>
</feature>
<dbReference type="InterPro" id="IPR014864">
    <property type="entry name" value="TF_NikR_Ni-bd_C"/>
</dbReference>
<evidence type="ECO:0000259" key="7">
    <source>
        <dbReference type="Pfam" id="PF08753"/>
    </source>
</evidence>
<dbReference type="GO" id="GO:0003677">
    <property type="term" value="F:DNA binding"/>
    <property type="evidence" value="ECO:0007669"/>
    <property type="project" value="UniProtKB-KW"/>
</dbReference>
<keyword evidence="4 6" id="KW-0238">DNA-binding</keyword>
<dbReference type="OrthoDB" id="9806294at2"/>
<comment type="caution">
    <text evidence="8">The sequence shown here is derived from an EMBL/GenBank/DDBJ whole genome shotgun (WGS) entry which is preliminary data.</text>
</comment>
<evidence type="ECO:0000313" key="8">
    <source>
        <dbReference type="EMBL" id="ONG52309.1"/>
    </source>
</evidence>
<accession>A0A1V2H215</accession>
<keyword evidence="9" id="KW-1185">Reference proteome</keyword>
<evidence type="ECO:0000256" key="4">
    <source>
        <dbReference type="ARBA" id="ARBA00023125"/>
    </source>
</evidence>
<dbReference type="InterPro" id="IPR022988">
    <property type="entry name" value="Ni_resp_reg_NikR"/>
</dbReference>
<keyword evidence="5 6" id="KW-0804">Transcription</keyword>
<dbReference type="PANTHER" id="PTHR34719:SF2">
    <property type="entry name" value="NICKEL-RESPONSIVE REGULATOR"/>
    <property type="match status" value="1"/>
</dbReference>
<evidence type="ECO:0000256" key="1">
    <source>
        <dbReference type="ARBA" id="ARBA00022596"/>
    </source>
</evidence>
<gene>
    <name evidence="8" type="ORF">BKE38_14685</name>
</gene>